<dbReference type="AlphaFoldDB" id="A0AAD5G3C5"/>
<name>A0AAD5G3C5_AMBAR</name>
<dbReference type="Proteomes" id="UP001206925">
    <property type="component" value="Unassembled WGS sequence"/>
</dbReference>
<evidence type="ECO:0008006" key="3">
    <source>
        <dbReference type="Google" id="ProtNLM"/>
    </source>
</evidence>
<reference evidence="1" key="1">
    <citation type="submission" date="2022-06" db="EMBL/GenBank/DDBJ databases">
        <title>Uncovering the hologenomic basis of an extraordinary plant invasion.</title>
        <authorList>
            <person name="Bieker V.C."/>
            <person name="Martin M.D."/>
            <person name="Gilbert T."/>
            <person name="Hodgins K."/>
            <person name="Battlay P."/>
            <person name="Petersen B."/>
            <person name="Wilson J."/>
        </authorList>
    </citation>
    <scope>NUCLEOTIDE SEQUENCE</scope>
    <source>
        <strain evidence="1">AA19_3_7</strain>
        <tissue evidence="1">Leaf</tissue>
    </source>
</reference>
<evidence type="ECO:0000313" key="1">
    <source>
        <dbReference type="EMBL" id="KAI7726101.1"/>
    </source>
</evidence>
<gene>
    <name evidence="1" type="ORF">M8C21_031231</name>
</gene>
<dbReference type="PANTHER" id="PTHR27006">
    <property type="entry name" value="PROMASTIGOTE SURFACE ANTIGEN PROTEIN PSA"/>
    <property type="match status" value="1"/>
</dbReference>
<comment type="caution">
    <text evidence="1">The sequence shown here is derived from an EMBL/GenBank/DDBJ whole genome shotgun (WGS) entry which is preliminary data.</text>
</comment>
<dbReference type="PANTHER" id="PTHR27006:SF606">
    <property type="entry name" value="INTERLEUKIN-1 RECEPTOR-ASSOCIATED KINASE 4"/>
    <property type="match status" value="1"/>
</dbReference>
<dbReference type="SUPFAM" id="SSF56112">
    <property type="entry name" value="Protein kinase-like (PK-like)"/>
    <property type="match status" value="1"/>
</dbReference>
<dbReference type="Gene3D" id="3.30.200.20">
    <property type="entry name" value="Phosphorylase Kinase, domain 1"/>
    <property type="match status" value="1"/>
</dbReference>
<accession>A0AAD5G3C5</accession>
<feature type="non-terminal residue" evidence="1">
    <location>
        <position position="108"/>
    </location>
</feature>
<dbReference type="EMBL" id="JAMZMK010011752">
    <property type="protein sequence ID" value="KAI7726101.1"/>
    <property type="molecule type" value="Genomic_DNA"/>
</dbReference>
<organism evidence="1 2">
    <name type="scientific">Ambrosia artemisiifolia</name>
    <name type="common">Common ragweed</name>
    <dbReference type="NCBI Taxonomy" id="4212"/>
    <lineage>
        <taxon>Eukaryota</taxon>
        <taxon>Viridiplantae</taxon>
        <taxon>Streptophyta</taxon>
        <taxon>Embryophyta</taxon>
        <taxon>Tracheophyta</taxon>
        <taxon>Spermatophyta</taxon>
        <taxon>Magnoliopsida</taxon>
        <taxon>eudicotyledons</taxon>
        <taxon>Gunneridae</taxon>
        <taxon>Pentapetalae</taxon>
        <taxon>asterids</taxon>
        <taxon>campanulids</taxon>
        <taxon>Asterales</taxon>
        <taxon>Asteraceae</taxon>
        <taxon>Asteroideae</taxon>
        <taxon>Heliantheae alliance</taxon>
        <taxon>Heliantheae</taxon>
        <taxon>Ambrosia</taxon>
    </lineage>
</organism>
<protein>
    <recommendedName>
        <fullName evidence="3">Protein kinase domain-containing protein</fullName>
    </recommendedName>
</protein>
<proteinExistence type="predicted"/>
<feature type="non-terminal residue" evidence="1">
    <location>
        <position position="1"/>
    </location>
</feature>
<keyword evidence="2" id="KW-1185">Reference proteome</keyword>
<dbReference type="InterPro" id="IPR011009">
    <property type="entry name" value="Kinase-like_dom_sf"/>
</dbReference>
<sequence>RAASLQDSQAISATSNHNFTSLLPFLFQDFIMCKSKLMPSTEVMKHLQIPLLDILSATNGFSKENLIGRGGYGPVYQGMSEKHGHIAVKRLRKGQKEEEADIQFKTEI</sequence>
<evidence type="ECO:0000313" key="2">
    <source>
        <dbReference type="Proteomes" id="UP001206925"/>
    </source>
</evidence>